<name>A0A1G8FXT3_9BACI</name>
<evidence type="ECO:0000256" key="1">
    <source>
        <dbReference type="ARBA" id="ARBA00001946"/>
    </source>
</evidence>
<organism evidence="15 16">
    <name type="scientific">Alteribacillus persepolensis</name>
    <dbReference type="NCBI Taxonomy" id="568899"/>
    <lineage>
        <taxon>Bacteria</taxon>
        <taxon>Bacillati</taxon>
        <taxon>Bacillota</taxon>
        <taxon>Bacilli</taxon>
        <taxon>Bacillales</taxon>
        <taxon>Bacillaceae</taxon>
        <taxon>Alteribacillus</taxon>
    </lineage>
</organism>
<comment type="pathway">
    <text evidence="3 13">Cofactor biosynthesis; molybdopterin biosynthesis.</text>
</comment>
<sequence>MVEKRTPIPVEEAVQKVMESEIVPKTKWVSIEKAYGRYLAEDVKADHDVPPFDKSPYDGFALKAENTKQATREHPVTFEVVGEIGAGSVFEGEVEDFQAVRIMTGAKIPDGCDCVIMLELTKEKRKNNQVYMEITRSLKKGDNISLQGEDTKKGNSLVKKGTFINPGVSALLATFGYSDVPVAKKPVIGLLATGSELLDVSEPLEPGKIRNSNAYMVLAQIEKAGGEAKYFGKFSDDFEDCLEAVENALSEVDILITTGGVSVGDYDYVPKILEKLGASVLFNKIGMRPGSVTTVARLGNKLYYGLSGNPSACYVGFELFVRPVIQKSLFHPRPHLRKTKAVLGADFPKPNPFTRFVRAKLEEHNGRYTVIPSGLDKSGVVTSLADASAFIVLAGGTRGYEKGMEVDVLLLEDWIGSEWPWNNIVPSYR</sequence>
<evidence type="ECO:0000256" key="8">
    <source>
        <dbReference type="ARBA" id="ARBA00022679"/>
    </source>
</evidence>
<dbReference type="InterPro" id="IPR005110">
    <property type="entry name" value="MoeA_linker/N"/>
</dbReference>
<dbReference type="InterPro" id="IPR038987">
    <property type="entry name" value="MoeA-like"/>
</dbReference>
<dbReference type="RefSeq" id="WP_091273982.1">
    <property type="nucleotide sequence ID" value="NZ_FNDK01000013.1"/>
</dbReference>
<dbReference type="GO" id="GO:0005829">
    <property type="term" value="C:cytosol"/>
    <property type="evidence" value="ECO:0007669"/>
    <property type="project" value="TreeGrafter"/>
</dbReference>
<keyword evidence="9 13" id="KW-0479">Metal-binding</keyword>
<comment type="catalytic activity">
    <reaction evidence="12">
        <text>adenylyl-molybdopterin + molybdate = Mo-molybdopterin + AMP + H(+)</text>
        <dbReference type="Rhea" id="RHEA:35047"/>
        <dbReference type="ChEBI" id="CHEBI:15378"/>
        <dbReference type="ChEBI" id="CHEBI:36264"/>
        <dbReference type="ChEBI" id="CHEBI:62727"/>
        <dbReference type="ChEBI" id="CHEBI:71302"/>
        <dbReference type="ChEBI" id="CHEBI:456215"/>
        <dbReference type="EC" id="2.10.1.1"/>
    </reaction>
</comment>
<evidence type="ECO:0000259" key="14">
    <source>
        <dbReference type="SMART" id="SM00852"/>
    </source>
</evidence>
<dbReference type="SUPFAM" id="SSF53218">
    <property type="entry name" value="Molybdenum cofactor biosynthesis proteins"/>
    <property type="match status" value="1"/>
</dbReference>
<evidence type="ECO:0000313" key="16">
    <source>
        <dbReference type="Proteomes" id="UP000199163"/>
    </source>
</evidence>
<dbReference type="Pfam" id="PF00994">
    <property type="entry name" value="MoCF_biosynth"/>
    <property type="match status" value="1"/>
</dbReference>
<dbReference type="InterPro" id="IPR036135">
    <property type="entry name" value="MoeA_linker/N_sf"/>
</dbReference>
<dbReference type="EMBL" id="FNDK01000013">
    <property type="protein sequence ID" value="SDH86933.1"/>
    <property type="molecule type" value="Genomic_DNA"/>
</dbReference>
<dbReference type="GO" id="GO:0046872">
    <property type="term" value="F:metal ion binding"/>
    <property type="evidence" value="ECO:0007669"/>
    <property type="project" value="UniProtKB-UniRule"/>
</dbReference>
<reference evidence="15 16" key="1">
    <citation type="submission" date="2016-10" db="EMBL/GenBank/DDBJ databases">
        <authorList>
            <person name="de Groot N.N."/>
        </authorList>
    </citation>
    <scope>NUCLEOTIDE SEQUENCE [LARGE SCALE GENOMIC DNA]</scope>
    <source>
        <strain evidence="15 16">DSM 21632</strain>
    </source>
</reference>
<dbReference type="STRING" id="568899.SAMN05192534_11372"/>
<keyword evidence="8 13" id="KW-0808">Transferase</keyword>
<dbReference type="Gene3D" id="2.40.340.10">
    <property type="entry name" value="MoeA, C-terminal, domain IV"/>
    <property type="match status" value="1"/>
</dbReference>
<dbReference type="NCBIfam" id="NF045515">
    <property type="entry name" value="Glp_gephyrin"/>
    <property type="match status" value="1"/>
</dbReference>
<keyword evidence="7 13" id="KW-0500">Molybdenum</keyword>
<feature type="domain" description="MoaB/Mog" evidence="14">
    <location>
        <begin position="189"/>
        <end position="327"/>
    </location>
</feature>
<dbReference type="Gene3D" id="3.40.980.10">
    <property type="entry name" value="MoaB/Mog-like domain"/>
    <property type="match status" value="1"/>
</dbReference>
<keyword evidence="10 13" id="KW-0460">Magnesium</keyword>
<protein>
    <recommendedName>
        <fullName evidence="6 13">Molybdopterin molybdenumtransferase</fullName>
        <ecNumber evidence="5 13">2.10.1.1</ecNumber>
    </recommendedName>
</protein>
<dbReference type="FunFam" id="2.170.190.11:FF:000001">
    <property type="entry name" value="Molybdopterin molybdenumtransferase"/>
    <property type="match status" value="1"/>
</dbReference>
<dbReference type="InterPro" id="IPR036688">
    <property type="entry name" value="MoeA_C_domain_IV_sf"/>
</dbReference>
<dbReference type="SUPFAM" id="SSF63882">
    <property type="entry name" value="MoeA N-terminal region -like"/>
    <property type="match status" value="1"/>
</dbReference>
<dbReference type="Gene3D" id="2.170.190.11">
    <property type="entry name" value="Molybdopterin biosynthesis moea protein, domain 3"/>
    <property type="match status" value="1"/>
</dbReference>
<dbReference type="GO" id="GO:0061599">
    <property type="term" value="F:molybdopterin molybdotransferase activity"/>
    <property type="evidence" value="ECO:0007669"/>
    <property type="project" value="UniProtKB-UniRule"/>
</dbReference>
<dbReference type="GO" id="GO:0006777">
    <property type="term" value="P:Mo-molybdopterin cofactor biosynthetic process"/>
    <property type="evidence" value="ECO:0007669"/>
    <property type="project" value="UniProtKB-UniRule"/>
</dbReference>
<gene>
    <name evidence="15" type="ORF">SAMN05192534_11372</name>
</gene>
<dbReference type="Pfam" id="PF03454">
    <property type="entry name" value="MoeA_C"/>
    <property type="match status" value="1"/>
</dbReference>
<comment type="similarity">
    <text evidence="4 13">Belongs to the MoeA family.</text>
</comment>
<evidence type="ECO:0000256" key="7">
    <source>
        <dbReference type="ARBA" id="ARBA00022505"/>
    </source>
</evidence>
<evidence type="ECO:0000256" key="10">
    <source>
        <dbReference type="ARBA" id="ARBA00022842"/>
    </source>
</evidence>
<dbReference type="Gene3D" id="3.90.105.10">
    <property type="entry name" value="Molybdopterin biosynthesis moea protein, domain 2"/>
    <property type="match status" value="1"/>
</dbReference>
<dbReference type="CDD" id="cd00887">
    <property type="entry name" value="MoeA"/>
    <property type="match status" value="1"/>
</dbReference>
<dbReference type="UniPathway" id="UPA00344"/>
<evidence type="ECO:0000256" key="3">
    <source>
        <dbReference type="ARBA" id="ARBA00005046"/>
    </source>
</evidence>
<dbReference type="FunFam" id="2.40.340.10:FF:000002">
    <property type="entry name" value="Molybdopterin molybdenumtransferase"/>
    <property type="match status" value="1"/>
</dbReference>
<dbReference type="FunFam" id="3.40.980.10:FF:000004">
    <property type="entry name" value="Molybdopterin molybdenumtransferase"/>
    <property type="match status" value="1"/>
</dbReference>
<dbReference type="SMART" id="SM00852">
    <property type="entry name" value="MoCF_biosynth"/>
    <property type="match status" value="1"/>
</dbReference>
<evidence type="ECO:0000256" key="4">
    <source>
        <dbReference type="ARBA" id="ARBA00010763"/>
    </source>
</evidence>
<evidence type="ECO:0000256" key="6">
    <source>
        <dbReference type="ARBA" id="ARBA00021108"/>
    </source>
</evidence>
<accession>A0A1G8FXT3</accession>
<proteinExistence type="inferred from homology"/>
<evidence type="ECO:0000256" key="9">
    <source>
        <dbReference type="ARBA" id="ARBA00022723"/>
    </source>
</evidence>
<dbReference type="PANTHER" id="PTHR10192">
    <property type="entry name" value="MOLYBDOPTERIN BIOSYNTHESIS PROTEIN"/>
    <property type="match status" value="1"/>
</dbReference>
<dbReference type="PANTHER" id="PTHR10192:SF5">
    <property type="entry name" value="GEPHYRIN"/>
    <property type="match status" value="1"/>
</dbReference>
<evidence type="ECO:0000256" key="5">
    <source>
        <dbReference type="ARBA" id="ARBA00013269"/>
    </source>
</evidence>
<evidence type="ECO:0000256" key="13">
    <source>
        <dbReference type="RuleBase" id="RU365090"/>
    </source>
</evidence>
<keyword evidence="11 13" id="KW-0501">Molybdenum cofactor biosynthesis</keyword>
<dbReference type="EC" id="2.10.1.1" evidence="5 13"/>
<evidence type="ECO:0000256" key="12">
    <source>
        <dbReference type="ARBA" id="ARBA00047317"/>
    </source>
</evidence>
<dbReference type="NCBIfam" id="TIGR00177">
    <property type="entry name" value="molyb_syn"/>
    <property type="match status" value="1"/>
</dbReference>
<comment type="function">
    <text evidence="2 13">Catalyzes the insertion of molybdate into adenylated molybdopterin with the concomitant release of AMP.</text>
</comment>
<dbReference type="InterPro" id="IPR036425">
    <property type="entry name" value="MoaB/Mog-like_dom_sf"/>
</dbReference>
<dbReference type="InterPro" id="IPR001453">
    <property type="entry name" value="MoaB/Mog_dom"/>
</dbReference>
<dbReference type="OrthoDB" id="9804758at2"/>
<dbReference type="InterPro" id="IPR005111">
    <property type="entry name" value="MoeA_C_domain_IV"/>
</dbReference>
<comment type="cofactor">
    <cofactor evidence="1 13">
        <name>Mg(2+)</name>
        <dbReference type="ChEBI" id="CHEBI:18420"/>
    </cofactor>
</comment>
<evidence type="ECO:0000256" key="11">
    <source>
        <dbReference type="ARBA" id="ARBA00023150"/>
    </source>
</evidence>
<dbReference type="SUPFAM" id="SSF63867">
    <property type="entry name" value="MoeA C-terminal domain-like"/>
    <property type="match status" value="1"/>
</dbReference>
<dbReference type="AlphaFoldDB" id="A0A1G8FXT3"/>
<dbReference type="Proteomes" id="UP000199163">
    <property type="component" value="Unassembled WGS sequence"/>
</dbReference>
<evidence type="ECO:0000256" key="2">
    <source>
        <dbReference type="ARBA" id="ARBA00002901"/>
    </source>
</evidence>
<evidence type="ECO:0000313" key="15">
    <source>
        <dbReference type="EMBL" id="SDH86933.1"/>
    </source>
</evidence>
<dbReference type="Pfam" id="PF03453">
    <property type="entry name" value="MoeA_N"/>
    <property type="match status" value="1"/>
</dbReference>
<keyword evidence="16" id="KW-1185">Reference proteome</keyword>